<dbReference type="RefSeq" id="WP_317641171.1">
    <property type="nucleotide sequence ID" value="NZ_JAPMIV010000037.1"/>
</dbReference>
<dbReference type="InterPro" id="IPR036249">
    <property type="entry name" value="Thioredoxin-like_sf"/>
</dbReference>
<dbReference type="InterPro" id="IPR013766">
    <property type="entry name" value="Thioredoxin_domain"/>
</dbReference>
<dbReference type="SUPFAM" id="SSF52833">
    <property type="entry name" value="Thioredoxin-like"/>
    <property type="match status" value="1"/>
</dbReference>
<keyword evidence="4" id="KW-1185">Reference proteome</keyword>
<reference evidence="3 4" key="1">
    <citation type="submission" date="2022-11" db="EMBL/GenBank/DDBJ databases">
        <title>Deinococcus ZS9-10, Low Temperature and Draught-tolerating, UV-resistant Bacteria from Continental Antarctica.</title>
        <authorList>
            <person name="Cheng L."/>
        </authorList>
    </citation>
    <scope>NUCLEOTIDE SEQUENCE [LARGE SCALE GENOMIC DNA]</scope>
    <source>
        <strain evidence="3 4">ZS9-10</strain>
    </source>
</reference>
<dbReference type="CDD" id="cd02947">
    <property type="entry name" value="TRX_family"/>
    <property type="match status" value="1"/>
</dbReference>
<evidence type="ECO:0000313" key="3">
    <source>
        <dbReference type="EMBL" id="MDV6375821.1"/>
    </source>
</evidence>
<dbReference type="Pfam" id="PF00085">
    <property type="entry name" value="Thioredoxin"/>
    <property type="match status" value="1"/>
</dbReference>
<keyword evidence="1" id="KW-0732">Signal</keyword>
<sequence>MTHITALKPVSALAAALLLATAGATATTPTTSAMDARMVHYAPYTKAAYDAAKGMKRVLFFHATWCPNCKAANADIVKNLGNIPADVVIFKADYDKEVALKKQYGITSQHSFVLVDDSGKALKKWAGGKLSTIISKTKD</sequence>
<feature type="chain" id="PRO_5047494814" evidence="1">
    <location>
        <begin position="27"/>
        <end position="139"/>
    </location>
</feature>
<gene>
    <name evidence="3" type="ORF">ORD21_14580</name>
</gene>
<dbReference type="EMBL" id="JAPMIV010000037">
    <property type="protein sequence ID" value="MDV6375821.1"/>
    <property type="molecule type" value="Genomic_DNA"/>
</dbReference>
<name>A0ABU4DTQ9_9DEIO</name>
<evidence type="ECO:0000259" key="2">
    <source>
        <dbReference type="Pfam" id="PF00085"/>
    </source>
</evidence>
<organism evidence="3 4">
    <name type="scientific">Deinococcus arenicola</name>
    <dbReference type="NCBI Taxonomy" id="2994950"/>
    <lineage>
        <taxon>Bacteria</taxon>
        <taxon>Thermotogati</taxon>
        <taxon>Deinococcota</taxon>
        <taxon>Deinococci</taxon>
        <taxon>Deinococcales</taxon>
        <taxon>Deinococcaceae</taxon>
        <taxon>Deinococcus</taxon>
    </lineage>
</organism>
<proteinExistence type="predicted"/>
<dbReference type="Proteomes" id="UP001276150">
    <property type="component" value="Unassembled WGS sequence"/>
</dbReference>
<evidence type="ECO:0000313" key="4">
    <source>
        <dbReference type="Proteomes" id="UP001276150"/>
    </source>
</evidence>
<comment type="caution">
    <text evidence="3">The sequence shown here is derived from an EMBL/GenBank/DDBJ whole genome shotgun (WGS) entry which is preliminary data.</text>
</comment>
<accession>A0ABU4DTQ9</accession>
<feature type="signal peptide" evidence="1">
    <location>
        <begin position="1"/>
        <end position="26"/>
    </location>
</feature>
<dbReference type="Gene3D" id="3.40.30.10">
    <property type="entry name" value="Glutaredoxin"/>
    <property type="match status" value="1"/>
</dbReference>
<protein>
    <submittedName>
        <fullName evidence="3">Thioredoxin family protein</fullName>
    </submittedName>
</protein>
<feature type="domain" description="Thioredoxin" evidence="2">
    <location>
        <begin position="57"/>
        <end position="132"/>
    </location>
</feature>
<evidence type="ECO:0000256" key="1">
    <source>
        <dbReference type="SAM" id="SignalP"/>
    </source>
</evidence>